<dbReference type="EMBL" id="JAALLS010000006">
    <property type="protein sequence ID" value="NGP87915.1"/>
    <property type="molecule type" value="Genomic_DNA"/>
</dbReference>
<gene>
    <name evidence="3" type="ORF">G3569_06090</name>
</gene>
<dbReference type="Proteomes" id="UP000479132">
    <property type="component" value="Unassembled WGS sequence"/>
</dbReference>
<reference evidence="3 4" key="1">
    <citation type="submission" date="2020-02" db="EMBL/GenBank/DDBJ databases">
        <title>Aliifodinibius halophilus 2W32, complete genome.</title>
        <authorList>
            <person name="Li Y."/>
            <person name="Wu S."/>
        </authorList>
    </citation>
    <scope>NUCLEOTIDE SEQUENCE [LARGE SCALE GENOMIC DNA]</scope>
    <source>
        <strain evidence="3 4">2W32</strain>
    </source>
</reference>
<dbReference type="Gene3D" id="3.60.110.10">
    <property type="entry name" value="Carbon-nitrogen hydrolase"/>
    <property type="match status" value="1"/>
</dbReference>
<dbReference type="GO" id="GO:0016811">
    <property type="term" value="F:hydrolase activity, acting on carbon-nitrogen (but not peptide) bonds, in linear amides"/>
    <property type="evidence" value="ECO:0007669"/>
    <property type="project" value="InterPro"/>
</dbReference>
<evidence type="ECO:0000256" key="1">
    <source>
        <dbReference type="ARBA" id="ARBA00022801"/>
    </source>
</evidence>
<dbReference type="InterPro" id="IPR036526">
    <property type="entry name" value="C-N_Hydrolase_sf"/>
</dbReference>
<organism evidence="3 4">
    <name type="scientific">Fodinibius halophilus</name>
    <dbReference type="NCBI Taxonomy" id="1736908"/>
    <lineage>
        <taxon>Bacteria</taxon>
        <taxon>Pseudomonadati</taxon>
        <taxon>Balneolota</taxon>
        <taxon>Balneolia</taxon>
        <taxon>Balneolales</taxon>
        <taxon>Balneolaceae</taxon>
        <taxon>Fodinibius</taxon>
    </lineage>
</organism>
<comment type="caution">
    <text evidence="3">The sequence shown here is derived from an EMBL/GenBank/DDBJ whole genome shotgun (WGS) entry which is preliminary data.</text>
</comment>
<proteinExistence type="predicted"/>
<evidence type="ECO:0000313" key="3">
    <source>
        <dbReference type="EMBL" id="NGP87915.1"/>
    </source>
</evidence>
<dbReference type="RefSeq" id="WP_165267124.1">
    <property type="nucleotide sequence ID" value="NZ_JAALLS010000006.1"/>
</dbReference>
<evidence type="ECO:0000313" key="4">
    <source>
        <dbReference type="Proteomes" id="UP000479132"/>
    </source>
</evidence>
<dbReference type="SUPFAM" id="SSF56317">
    <property type="entry name" value="Carbon-nitrogen hydrolase"/>
    <property type="match status" value="1"/>
</dbReference>
<accession>A0A6M1T3W5</accession>
<sequence>MFSSSYKAAVIQMNSQTDLDANLEQAYDLVKEASKNGALVVGLPENFAFLGGLSMRMERADEIAERLPQFLSEIAKEFEIYLMGGSYPVPAEGGKVFNHSTLYGPDGTEKISYNKIHLFDVDLGDEESYRESDYVEPGMAEPTFYEDETIGGWGLTVCYDLRFPELYRALAGKSQVLSVPSAFTYTTGQDHWKVLLRARAIENTAYVFAPAQTGMHGPNRKTWGHAIIVDPWGEVIANAGTDIGVAYGQIDPDKLKHVRSNIPSLKHRRL</sequence>
<dbReference type="InterPro" id="IPR003010">
    <property type="entry name" value="C-N_Hydrolase"/>
</dbReference>
<dbReference type="Pfam" id="PF00795">
    <property type="entry name" value="CN_hydrolase"/>
    <property type="match status" value="1"/>
</dbReference>
<dbReference type="PANTHER" id="PTHR23088">
    <property type="entry name" value="NITRILASE-RELATED"/>
    <property type="match status" value="1"/>
</dbReference>
<keyword evidence="4" id="KW-1185">Reference proteome</keyword>
<dbReference type="PROSITE" id="PS50263">
    <property type="entry name" value="CN_HYDROLASE"/>
    <property type="match status" value="1"/>
</dbReference>
<evidence type="ECO:0000259" key="2">
    <source>
        <dbReference type="PROSITE" id="PS50263"/>
    </source>
</evidence>
<name>A0A6M1T3W5_9BACT</name>
<protein>
    <submittedName>
        <fullName evidence="3">Carbon-nitrogen hydrolase family protein</fullName>
    </submittedName>
</protein>
<dbReference type="CDD" id="cd07572">
    <property type="entry name" value="nit"/>
    <property type="match status" value="1"/>
</dbReference>
<feature type="domain" description="CN hydrolase" evidence="2">
    <location>
        <begin position="6"/>
        <end position="252"/>
    </location>
</feature>
<dbReference type="InterPro" id="IPR045254">
    <property type="entry name" value="Nit1/2_C-N_Hydrolase"/>
</dbReference>
<dbReference type="PANTHER" id="PTHR23088:SF27">
    <property type="entry name" value="DEAMINATED GLUTATHIONE AMIDASE"/>
    <property type="match status" value="1"/>
</dbReference>
<dbReference type="AlphaFoldDB" id="A0A6M1T3W5"/>
<keyword evidence="1 3" id="KW-0378">Hydrolase</keyword>